<dbReference type="RefSeq" id="WP_224123776.1">
    <property type="nucleotide sequence ID" value="NZ_JAIQZJ010000008.1"/>
</dbReference>
<evidence type="ECO:0000313" key="1">
    <source>
        <dbReference type="EMBL" id="MBZ5739408.1"/>
    </source>
</evidence>
<protein>
    <submittedName>
        <fullName evidence="1">NAD(P)/FAD-dependent oxidoreductase</fullName>
    </submittedName>
</protein>
<dbReference type="PANTHER" id="PTHR10668">
    <property type="entry name" value="PHYTOENE DEHYDROGENASE"/>
    <property type="match status" value="1"/>
</dbReference>
<accession>A0ABS7UFH7</accession>
<gene>
    <name evidence="1" type="ORF">K8U61_14645</name>
</gene>
<proteinExistence type="predicted"/>
<dbReference type="Proteomes" id="UP000780875">
    <property type="component" value="Unassembled WGS sequence"/>
</dbReference>
<reference evidence="1 2" key="1">
    <citation type="submission" date="2021-09" db="EMBL/GenBank/DDBJ databases">
        <title>Whole genome sequence of Nocardioides sp. GBK3QG-3.</title>
        <authorList>
            <person name="Tuo L."/>
        </authorList>
    </citation>
    <scope>NUCLEOTIDE SEQUENCE [LARGE SCALE GENOMIC DNA]</scope>
    <source>
        <strain evidence="1 2">GBK3QG-3</strain>
    </source>
</reference>
<dbReference type="EMBL" id="JAIQZJ010000008">
    <property type="protein sequence ID" value="MBZ5739408.1"/>
    <property type="molecule type" value="Genomic_DNA"/>
</dbReference>
<dbReference type="Gene3D" id="3.50.50.60">
    <property type="entry name" value="FAD/NAD(P)-binding domain"/>
    <property type="match status" value="1"/>
</dbReference>
<dbReference type="SUPFAM" id="SSF51905">
    <property type="entry name" value="FAD/NAD(P)-binding domain"/>
    <property type="match status" value="1"/>
</dbReference>
<name>A0ABS7UFH7_9ACTN</name>
<dbReference type="PRINTS" id="PR00411">
    <property type="entry name" value="PNDRDTASEI"/>
</dbReference>
<evidence type="ECO:0000313" key="2">
    <source>
        <dbReference type="Proteomes" id="UP000780875"/>
    </source>
</evidence>
<comment type="caution">
    <text evidence="1">The sequence shown here is derived from an EMBL/GenBank/DDBJ whole genome shotgun (WGS) entry which is preliminary data.</text>
</comment>
<dbReference type="InterPro" id="IPR036188">
    <property type="entry name" value="FAD/NAD-bd_sf"/>
</dbReference>
<keyword evidence="2" id="KW-1185">Reference proteome</keyword>
<sequence>MSSGVASRDAVVVGSGPNGLAAAVALARAGVRVTVLEQAATIGGGTRTEELTVPGLLHDVCSAVHPFGLASPFLATLPLDEHGLVWRWPEVDLAHPLDDGSAAVMVRDLDATCAGLGIDGPAWRRTFAPLAARFPELAGDVLGPVLRWPGHPLLMARFGLGAGLPASVFVRRFRTPAARALFAGSAAHVYRPLSGPATASVGLMLNAAGHAVGWPVAEGGSAAITRALASLLTSLGGTIETGHPVRSRADLPPASLVLLDTGPQAAAEILGDELPRRTARAYRRWRYGPGAYKLDLAVRGGVPWTAEPARRAGTVHVGGTFEEIAAAEAEVKRGRMPERPFLLVAQQSLADPTRAVDDLHPVWAYAHVPAAYAGDATGAVLDQIERFAPGLRSRIVATSVHTPLDYAAENPNYVGGDIAGGANDPLQLVGRPRLLGDPYATGAPGVYLCSSATPPGAGVHGMSGYHAATRALAWLSSQGSRG</sequence>
<organism evidence="1 2">
    <name type="scientific">Nocardioides mangrovi</name>
    <dbReference type="NCBI Taxonomy" id="2874580"/>
    <lineage>
        <taxon>Bacteria</taxon>
        <taxon>Bacillati</taxon>
        <taxon>Actinomycetota</taxon>
        <taxon>Actinomycetes</taxon>
        <taxon>Propionibacteriales</taxon>
        <taxon>Nocardioidaceae</taxon>
        <taxon>Nocardioides</taxon>
    </lineage>
</organism>
<dbReference type="PANTHER" id="PTHR10668:SF105">
    <property type="entry name" value="DEHYDROGENASE-RELATED"/>
    <property type="match status" value="1"/>
</dbReference>
<dbReference type="Pfam" id="PF13450">
    <property type="entry name" value="NAD_binding_8"/>
    <property type="match status" value="1"/>
</dbReference>